<dbReference type="InterPro" id="IPR036291">
    <property type="entry name" value="NAD(P)-bd_dom_sf"/>
</dbReference>
<comment type="similarity">
    <text evidence="1">Belongs to the polysaccharide synthase family.</text>
</comment>
<sequence length="640" mass="70046">MQQMRISNRKAAVALTTDTLGWLLAGVMVLALGSHEQPAPAQGFAVFLGVAIATNLILGTLVLLTYRRRFHTASFEEVSVLACQYAIAALAGFLAVAAWSASTGRSVSALATTLIPVLSLVIALLLRFAFRAARAYRKARDYQRGAHDKDRIIIIGAGEVGHQIVRLTKNDAASPFLPVGLVDDDESKKRLRLSGVPVLGTIDSLIECCEAHRVRTVIIAIADMPNDRLKQITEDCARHGIKTMTIVPVREIARRRLQFSDIKDIDLADVLGRREIHTDLSRISEYISGRSVLVTGAGGSIGSEIARQLHRLGPRDLVLLDRDESALHSIQLGIYNQGLLDSRDMVLCDIRDKDALREVFQEHRPEVVFHAAALKHLPLLEQYPDEGWKTNVQGSKNVLELSEEFAVSTLVNVSTDKAADPTSVLGRTKHLAEQMTTGLALERGLRFVSVRFGNVLGSRGSMLWTFKHQIDSGGPVTVTDPKVQRYFMTIPEACQLVLQAGAIGRPGDTMVLDMGEPVRILDVAQRLIAQSGRDIPIEFTGLRPGEKISEDLIATGEDGQRPFHPLISHVQVDPLMPESIETAHDWAMHGRTLHPERGEHAEACEHLKSTTSDKHADEQVGGTAQDAQRHIAVSQRGGAL</sequence>
<dbReference type="OrthoDB" id="9803111at2"/>
<evidence type="ECO:0000313" key="5">
    <source>
        <dbReference type="EMBL" id="RRD29753.1"/>
    </source>
</evidence>
<keyword evidence="3" id="KW-0472">Membrane</keyword>
<evidence type="ECO:0000256" key="1">
    <source>
        <dbReference type="ARBA" id="ARBA00007430"/>
    </source>
</evidence>
<dbReference type="PANTHER" id="PTHR43318:SF1">
    <property type="entry name" value="POLYSACCHARIDE BIOSYNTHESIS PROTEIN EPSC-RELATED"/>
    <property type="match status" value="1"/>
</dbReference>
<keyword evidence="3" id="KW-0812">Transmembrane</keyword>
<gene>
    <name evidence="5" type="ORF">EII10_05500</name>
</gene>
<comment type="caution">
    <text evidence="5">The sequence shown here is derived from an EMBL/GenBank/DDBJ whole genome shotgun (WGS) entry which is preliminary data.</text>
</comment>
<dbReference type="Proteomes" id="UP000271272">
    <property type="component" value="Unassembled WGS sequence"/>
</dbReference>
<keyword evidence="3" id="KW-1133">Transmembrane helix</keyword>
<dbReference type="Pfam" id="PF02719">
    <property type="entry name" value="Polysacc_synt_2"/>
    <property type="match status" value="1"/>
</dbReference>
<feature type="compositionally biased region" description="Basic and acidic residues" evidence="2">
    <location>
        <begin position="609"/>
        <end position="618"/>
    </location>
</feature>
<evidence type="ECO:0000259" key="4">
    <source>
        <dbReference type="Pfam" id="PF02719"/>
    </source>
</evidence>
<feature type="region of interest" description="Disordered" evidence="2">
    <location>
        <begin position="609"/>
        <end position="640"/>
    </location>
</feature>
<feature type="transmembrane region" description="Helical" evidence="3">
    <location>
        <begin position="78"/>
        <end position="101"/>
    </location>
</feature>
<feature type="transmembrane region" description="Helical" evidence="3">
    <location>
        <begin position="107"/>
        <end position="130"/>
    </location>
</feature>
<protein>
    <submittedName>
        <fullName evidence="5">NAD-dependent epimerase/dehydratase family protein</fullName>
    </submittedName>
</protein>
<dbReference type="EMBL" id="RQZC01000005">
    <property type="protein sequence ID" value="RRD29753.1"/>
    <property type="molecule type" value="Genomic_DNA"/>
</dbReference>
<dbReference type="Gene3D" id="3.40.50.720">
    <property type="entry name" value="NAD(P)-binding Rossmann-like Domain"/>
    <property type="match status" value="2"/>
</dbReference>
<keyword evidence="6" id="KW-1185">Reference proteome</keyword>
<feature type="transmembrane region" description="Helical" evidence="3">
    <location>
        <begin position="12"/>
        <end position="32"/>
    </location>
</feature>
<dbReference type="PANTHER" id="PTHR43318">
    <property type="entry name" value="UDP-N-ACETYLGLUCOSAMINE 4,6-DEHYDRATASE"/>
    <property type="match status" value="1"/>
</dbReference>
<dbReference type="InterPro" id="IPR051203">
    <property type="entry name" value="Polysaccharide_Synthase-Rel"/>
</dbReference>
<proteinExistence type="inferred from homology"/>
<dbReference type="CDD" id="cd05237">
    <property type="entry name" value="UDP_invert_4-6DH_SDR_e"/>
    <property type="match status" value="1"/>
</dbReference>
<dbReference type="Pfam" id="PF13727">
    <property type="entry name" value="CoA_binding_3"/>
    <property type="match status" value="1"/>
</dbReference>
<organism evidence="5 6">
    <name type="scientific">Actinomyces bowdenii</name>
    <dbReference type="NCBI Taxonomy" id="131109"/>
    <lineage>
        <taxon>Bacteria</taxon>
        <taxon>Bacillati</taxon>
        <taxon>Actinomycetota</taxon>
        <taxon>Actinomycetes</taxon>
        <taxon>Actinomycetales</taxon>
        <taxon>Actinomycetaceae</taxon>
        <taxon>Actinomyces</taxon>
    </lineage>
</organism>
<dbReference type="SUPFAM" id="SSF51735">
    <property type="entry name" value="NAD(P)-binding Rossmann-fold domains"/>
    <property type="match status" value="2"/>
</dbReference>
<evidence type="ECO:0000256" key="3">
    <source>
        <dbReference type="SAM" id="Phobius"/>
    </source>
</evidence>
<accession>A0A3P1VAZ5</accession>
<evidence type="ECO:0000256" key="2">
    <source>
        <dbReference type="SAM" id="MobiDB-lite"/>
    </source>
</evidence>
<feature type="domain" description="Polysaccharide biosynthesis protein CapD-like" evidence="4">
    <location>
        <begin position="292"/>
        <end position="568"/>
    </location>
</feature>
<feature type="transmembrane region" description="Helical" evidence="3">
    <location>
        <begin position="44"/>
        <end position="66"/>
    </location>
</feature>
<reference evidence="5 6" key="1">
    <citation type="submission" date="2018-11" db="EMBL/GenBank/DDBJ databases">
        <title>Genomes From Bacteria Associated with the Canine Oral Cavity: a Test Case for Automated Genome-Based Taxonomic Assignment.</title>
        <authorList>
            <person name="Coil D.A."/>
            <person name="Jospin G."/>
            <person name="Darling A.E."/>
            <person name="Wallis C."/>
            <person name="Davis I.J."/>
            <person name="Harris S."/>
            <person name="Eisen J.A."/>
            <person name="Holcombe L.J."/>
            <person name="O'Flynn C."/>
        </authorList>
    </citation>
    <scope>NUCLEOTIDE SEQUENCE [LARGE SCALE GENOMIC DNA]</scope>
    <source>
        <strain evidence="5 6">OH5050</strain>
    </source>
</reference>
<evidence type="ECO:0000313" key="6">
    <source>
        <dbReference type="Proteomes" id="UP000271272"/>
    </source>
</evidence>
<name>A0A3P1VAZ5_9ACTO</name>
<dbReference type="InterPro" id="IPR003869">
    <property type="entry name" value="Polysac_CapD-like"/>
</dbReference>
<dbReference type="AlphaFoldDB" id="A0A3P1VAZ5"/>